<reference evidence="1" key="1">
    <citation type="submission" date="2019-05" db="EMBL/GenBank/DDBJ databases">
        <authorList>
            <person name="Naeem R."/>
            <person name="Antony C."/>
            <person name="Guan Q."/>
        </authorList>
    </citation>
    <scope>NUCLEOTIDE SEQUENCE</scope>
    <source>
        <strain evidence="1">1</strain>
    </source>
</reference>
<dbReference type="KEGG" id="msh:LI98_02005"/>
<proteinExistence type="predicted"/>
<dbReference type="GeneID" id="93455324"/>
<dbReference type="RefSeq" id="WP_011726918.1">
    <property type="nucleotide sequence ID" value="NZ_CP009495.1"/>
</dbReference>
<dbReference type="OMA" id="GIGYMPP"/>
<evidence type="ECO:0000313" key="1">
    <source>
        <dbReference type="EMBL" id="VTP11161.1"/>
    </source>
</evidence>
<organism evidence="1">
    <name type="scientific">Mycolicibacterium smegmatis</name>
    <name type="common">Mycobacterium smegmatis</name>
    <dbReference type="NCBI Taxonomy" id="1772"/>
    <lineage>
        <taxon>Bacteria</taxon>
        <taxon>Bacillati</taxon>
        <taxon>Actinomycetota</taxon>
        <taxon>Actinomycetes</taxon>
        <taxon>Mycobacteriales</taxon>
        <taxon>Mycobacteriaceae</taxon>
        <taxon>Mycolicibacterium</taxon>
    </lineage>
</organism>
<protein>
    <submittedName>
        <fullName evidence="1">Uncharacterized protein</fullName>
    </submittedName>
</protein>
<accession>A0A653FPS5</accession>
<dbReference type="AlphaFoldDB" id="A0A653FPS5"/>
<dbReference type="KEGG" id="msn:LI99_02005"/>
<dbReference type="Pfam" id="PF11139">
    <property type="entry name" value="SfLAP"/>
    <property type="match status" value="1"/>
</dbReference>
<dbReference type="EMBL" id="LR589664">
    <property type="protein sequence ID" value="VTP11161.1"/>
    <property type="molecule type" value="Genomic_DNA"/>
</dbReference>
<gene>
    <name evidence="1" type="ORF">BIN_B_05510</name>
</gene>
<sequence>MWSDILGLALFVSLNPLLLGFILLVLSRPRPVPNLVVFWVGCLIVNVPGFLIPLFVLRAVPSFAEFAEDLTTADPSSGIEPFQLGTGIFALAVSAVIALRMWVKRRANQPVLVGSGAGDRGPTDDASTLVLDSGAREAREPGAIARMILRMRSALQRLVSRLHQEWENGALWVALVFGLAYIPPPPLVLLVDTIIGGSGAPIGTQIIAVFVFIMAMLAVFEITLLSYVIAPRRTQAVLEPLHEWSHRHRQMILLVLFGAVGIWELIVGLGVI</sequence>
<dbReference type="InterPro" id="IPR021315">
    <property type="entry name" value="Gap/Sap"/>
</dbReference>
<name>A0A653FPS5_MYCSM</name>